<evidence type="ECO:0000313" key="10">
    <source>
        <dbReference type="Proteomes" id="UP000295063"/>
    </source>
</evidence>
<evidence type="ECO:0000313" key="9">
    <source>
        <dbReference type="EMBL" id="TCL39109.1"/>
    </source>
</evidence>
<dbReference type="RefSeq" id="WP_132075142.1">
    <property type="nucleotide sequence ID" value="NZ_DALZLR010000001.1"/>
</dbReference>
<keyword evidence="6 8" id="KW-1133">Transmembrane helix</keyword>
<comment type="subcellular location">
    <subcellularLocation>
        <location evidence="1 8">Cell membrane</location>
        <topology evidence="1 8">Multi-pass membrane protein</topology>
    </subcellularLocation>
</comment>
<sequence>MEHLTLEMAAFLLGSGFIAAFIDSVVGGGGLISLPALLFTGLPPTFALGTNKLASTLCSVTSMTSFIRSGKVDLKLVKYLFPLSFVGAALGAYVVRLLPPDFLKPLVAILLVVVAVYTLFKKEWGHESTYQGMNKRVAVLSGISAFALGFYDGFFGPGTGSFLIFAFLFIGFDFVQSAGNAKVLNFASNIAALLMFGFMNSINYHYGLLMGAGMFAGALVGSRVAIKQGAAYVRPLFITVTGLLISKQVWDLFH</sequence>
<keyword evidence="5 8" id="KW-0812">Transmembrane</keyword>
<proteinExistence type="inferred from homology"/>
<accession>A0A4R1Q1Q7</accession>
<feature type="transmembrane region" description="Helical" evidence="8">
    <location>
        <begin position="79"/>
        <end position="96"/>
    </location>
</feature>
<keyword evidence="10" id="KW-1185">Reference proteome</keyword>
<evidence type="ECO:0000256" key="1">
    <source>
        <dbReference type="ARBA" id="ARBA00004651"/>
    </source>
</evidence>
<dbReference type="PANTHER" id="PTHR30269">
    <property type="entry name" value="TRANSMEMBRANE PROTEIN YFCA"/>
    <property type="match status" value="1"/>
</dbReference>
<reference evidence="9 10" key="1">
    <citation type="submission" date="2019-03" db="EMBL/GenBank/DDBJ databases">
        <title>Genomic Encyclopedia of Type Strains, Phase IV (KMG-IV): sequencing the most valuable type-strain genomes for metagenomic binning, comparative biology and taxonomic classification.</title>
        <authorList>
            <person name="Goeker M."/>
        </authorList>
    </citation>
    <scope>NUCLEOTIDE SEQUENCE [LARGE SCALE GENOMIC DNA]</scope>
    <source>
        <strain evidence="9 10">DSM 15969</strain>
    </source>
</reference>
<organism evidence="9 10">
    <name type="scientific">Anaerospora hongkongensis</name>
    <dbReference type="NCBI Taxonomy" id="244830"/>
    <lineage>
        <taxon>Bacteria</taxon>
        <taxon>Bacillati</taxon>
        <taxon>Bacillota</taxon>
        <taxon>Negativicutes</taxon>
        <taxon>Selenomonadales</taxon>
        <taxon>Sporomusaceae</taxon>
        <taxon>Anaerospora</taxon>
    </lineage>
</organism>
<dbReference type="PANTHER" id="PTHR30269:SF0">
    <property type="entry name" value="MEMBRANE TRANSPORTER PROTEIN YFCA-RELATED"/>
    <property type="match status" value="1"/>
</dbReference>
<evidence type="ECO:0000256" key="6">
    <source>
        <dbReference type="ARBA" id="ARBA00022989"/>
    </source>
</evidence>
<name>A0A4R1Q1Q7_9FIRM</name>
<dbReference type="GO" id="GO:0005886">
    <property type="term" value="C:plasma membrane"/>
    <property type="evidence" value="ECO:0007669"/>
    <property type="project" value="UniProtKB-SubCell"/>
</dbReference>
<dbReference type="Pfam" id="PF01925">
    <property type="entry name" value="TauE"/>
    <property type="match status" value="1"/>
</dbReference>
<comment type="similarity">
    <text evidence="2 8">Belongs to the 4-toluene sulfonate uptake permease (TSUP) (TC 2.A.102) family.</text>
</comment>
<keyword evidence="4 8" id="KW-1003">Cell membrane</keyword>
<dbReference type="EMBL" id="SLUI01000002">
    <property type="protein sequence ID" value="TCL39109.1"/>
    <property type="molecule type" value="Genomic_DNA"/>
</dbReference>
<evidence type="ECO:0000256" key="3">
    <source>
        <dbReference type="ARBA" id="ARBA00022448"/>
    </source>
</evidence>
<dbReference type="InterPro" id="IPR052017">
    <property type="entry name" value="TSUP"/>
</dbReference>
<dbReference type="Proteomes" id="UP000295063">
    <property type="component" value="Unassembled WGS sequence"/>
</dbReference>
<feature type="transmembrane region" description="Helical" evidence="8">
    <location>
        <begin position="102"/>
        <end position="120"/>
    </location>
</feature>
<evidence type="ECO:0000256" key="2">
    <source>
        <dbReference type="ARBA" id="ARBA00009142"/>
    </source>
</evidence>
<dbReference type="OrthoDB" id="554695at2"/>
<feature type="transmembrane region" description="Helical" evidence="8">
    <location>
        <begin position="157"/>
        <end position="176"/>
    </location>
</feature>
<feature type="transmembrane region" description="Helical" evidence="8">
    <location>
        <begin position="12"/>
        <end position="34"/>
    </location>
</feature>
<feature type="transmembrane region" description="Helical" evidence="8">
    <location>
        <begin position="183"/>
        <end position="202"/>
    </location>
</feature>
<gene>
    <name evidence="9" type="ORF">EV210_10214</name>
</gene>
<dbReference type="AlphaFoldDB" id="A0A4R1Q1Q7"/>
<keyword evidence="3" id="KW-0813">Transport</keyword>
<keyword evidence="7 8" id="KW-0472">Membrane</keyword>
<comment type="caution">
    <text evidence="9">The sequence shown here is derived from an EMBL/GenBank/DDBJ whole genome shotgun (WGS) entry which is preliminary data.</text>
</comment>
<evidence type="ECO:0000256" key="8">
    <source>
        <dbReference type="RuleBase" id="RU363041"/>
    </source>
</evidence>
<evidence type="ECO:0000256" key="7">
    <source>
        <dbReference type="ARBA" id="ARBA00023136"/>
    </source>
</evidence>
<dbReference type="InterPro" id="IPR002781">
    <property type="entry name" value="TM_pro_TauE-like"/>
</dbReference>
<protein>
    <recommendedName>
        <fullName evidence="8">Probable membrane transporter protein</fullName>
    </recommendedName>
</protein>
<evidence type="ECO:0000256" key="4">
    <source>
        <dbReference type="ARBA" id="ARBA00022475"/>
    </source>
</evidence>
<evidence type="ECO:0000256" key="5">
    <source>
        <dbReference type="ARBA" id="ARBA00022692"/>
    </source>
</evidence>
<feature type="transmembrane region" description="Helical" evidence="8">
    <location>
        <begin position="208"/>
        <end position="226"/>
    </location>
</feature>